<dbReference type="AlphaFoldDB" id="A0AAD1Z864"/>
<keyword evidence="3" id="KW-1185">Reference proteome</keyword>
<evidence type="ECO:0000259" key="1">
    <source>
        <dbReference type="Pfam" id="PF07734"/>
    </source>
</evidence>
<dbReference type="EMBL" id="OU503042">
    <property type="protein sequence ID" value="CAI9765016.1"/>
    <property type="molecule type" value="Genomic_DNA"/>
</dbReference>
<sequence length="125" mass="14399">MLMRVRCLVDLDFVNRLINIRFLLSSGKNQHAKSQIEGTTFYPYRVVEIHTLGTKSWRNIGFAPSFQSITSPTYLNGVLHWIGDGCSGKDLVLSFEFSSECFKLLPLPWELLERVYVYLLLLVLI</sequence>
<dbReference type="Proteomes" id="UP000834106">
    <property type="component" value="Chromosome 7"/>
</dbReference>
<organism evidence="2 3">
    <name type="scientific">Fraxinus pennsylvanica</name>
    <dbReference type="NCBI Taxonomy" id="56036"/>
    <lineage>
        <taxon>Eukaryota</taxon>
        <taxon>Viridiplantae</taxon>
        <taxon>Streptophyta</taxon>
        <taxon>Embryophyta</taxon>
        <taxon>Tracheophyta</taxon>
        <taxon>Spermatophyta</taxon>
        <taxon>Magnoliopsida</taxon>
        <taxon>eudicotyledons</taxon>
        <taxon>Gunneridae</taxon>
        <taxon>Pentapetalae</taxon>
        <taxon>asterids</taxon>
        <taxon>lamiids</taxon>
        <taxon>Lamiales</taxon>
        <taxon>Oleaceae</taxon>
        <taxon>Oleeae</taxon>
        <taxon>Fraxinus</taxon>
    </lineage>
</organism>
<dbReference type="Pfam" id="PF07734">
    <property type="entry name" value="FBA_1"/>
    <property type="match status" value="1"/>
</dbReference>
<dbReference type="NCBIfam" id="TIGR01640">
    <property type="entry name" value="F_box_assoc_1"/>
    <property type="match status" value="1"/>
</dbReference>
<reference evidence="2" key="1">
    <citation type="submission" date="2023-05" db="EMBL/GenBank/DDBJ databases">
        <authorList>
            <person name="Huff M."/>
        </authorList>
    </citation>
    <scope>NUCLEOTIDE SEQUENCE</scope>
</reference>
<feature type="domain" description="F-box associated beta-propeller type 1" evidence="1">
    <location>
        <begin position="45"/>
        <end position="111"/>
    </location>
</feature>
<protein>
    <recommendedName>
        <fullName evidence="1">F-box associated beta-propeller type 1 domain-containing protein</fullName>
    </recommendedName>
</protein>
<name>A0AAD1Z864_9LAMI</name>
<evidence type="ECO:0000313" key="2">
    <source>
        <dbReference type="EMBL" id="CAI9765016.1"/>
    </source>
</evidence>
<gene>
    <name evidence="2" type="ORF">FPE_LOCUS12446</name>
</gene>
<dbReference type="InterPro" id="IPR017451">
    <property type="entry name" value="F-box-assoc_interact_dom"/>
</dbReference>
<accession>A0AAD1Z864</accession>
<proteinExistence type="predicted"/>
<evidence type="ECO:0000313" key="3">
    <source>
        <dbReference type="Proteomes" id="UP000834106"/>
    </source>
</evidence>
<dbReference type="InterPro" id="IPR006527">
    <property type="entry name" value="F-box-assoc_dom_typ1"/>
</dbReference>